<comment type="subcellular location">
    <subcellularLocation>
        <location evidence="1">Cell membrane</location>
        <topology evidence="1">Multi-pass membrane protein</topology>
    </subcellularLocation>
</comment>
<feature type="transmembrane region" description="Helical" evidence="6">
    <location>
        <begin position="72"/>
        <end position="92"/>
    </location>
</feature>
<feature type="transmembrane region" description="Helical" evidence="6">
    <location>
        <begin position="156"/>
        <end position="176"/>
    </location>
</feature>
<dbReference type="PANTHER" id="PTHR30086">
    <property type="entry name" value="ARGININE EXPORTER PROTEIN ARGO"/>
    <property type="match status" value="1"/>
</dbReference>
<comment type="caution">
    <text evidence="7">The sequence shown here is derived from an EMBL/GenBank/DDBJ whole genome shotgun (WGS) entry which is preliminary data.</text>
</comment>
<evidence type="ECO:0000256" key="5">
    <source>
        <dbReference type="ARBA" id="ARBA00023136"/>
    </source>
</evidence>
<keyword evidence="3 6" id="KW-0812">Transmembrane</keyword>
<evidence type="ECO:0000256" key="2">
    <source>
        <dbReference type="ARBA" id="ARBA00022475"/>
    </source>
</evidence>
<dbReference type="AlphaFoldDB" id="A0A1C0TNA4"/>
<evidence type="ECO:0000256" key="1">
    <source>
        <dbReference type="ARBA" id="ARBA00004651"/>
    </source>
</evidence>
<dbReference type="RefSeq" id="WP_065791324.1">
    <property type="nucleotide sequence ID" value="NZ_MAUJ01000005.1"/>
</dbReference>
<organism evidence="7 8">
    <name type="scientific">Pseudoalteromonas luteoviolacea</name>
    <dbReference type="NCBI Taxonomy" id="43657"/>
    <lineage>
        <taxon>Bacteria</taxon>
        <taxon>Pseudomonadati</taxon>
        <taxon>Pseudomonadota</taxon>
        <taxon>Gammaproteobacteria</taxon>
        <taxon>Alteromonadales</taxon>
        <taxon>Pseudoalteromonadaceae</taxon>
        <taxon>Pseudoalteromonas</taxon>
    </lineage>
</organism>
<dbReference type="GO" id="GO:0005886">
    <property type="term" value="C:plasma membrane"/>
    <property type="evidence" value="ECO:0007669"/>
    <property type="project" value="UniProtKB-SubCell"/>
</dbReference>
<dbReference type="InterPro" id="IPR001123">
    <property type="entry name" value="LeuE-type"/>
</dbReference>
<evidence type="ECO:0000313" key="8">
    <source>
        <dbReference type="Proteomes" id="UP000093366"/>
    </source>
</evidence>
<proteinExistence type="predicted"/>
<feature type="transmembrane region" description="Helical" evidence="6">
    <location>
        <begin position="191"/>
        <end position="211"/>
    </location>
</feature>
<keyword evidence="4 6" id="KW-1133">Transmembrane helix</keyword>
<accession>A0A1C0TNA4</accession>
<dbReference type="Proteomes" id="UP000093366">
    <property type="component" value="Unassembled WGS sequence"/>
</dbReference>
<evidence type="ECO:0000256" key="6">
    <source>
        <dbReference type="SAM" id="Phobius"/>
    </source>
</evidence>
<name>A0A1C0TNA4_9GAMM</name>
<dbReference type="PANTHER" id="PTHR30086:SF20">
    <property type="entry name" value="ARGININE EXPORTER PROTEIN ARGO-RELATED"/>
    <property type="match status" value="1"/>
</dbReference>
<protein>
    <submittedName>
        <fullName evidence="7">Amino acid transporter</fullName>
    </submittedName>
</protein>
<keyword evidence="5 6" id="KW-0472">Membrane</keyword>
<keyword evidence="2" id="KW-1003">Cell membrane</keyword>
<dbReference type="OrthoDB" id="9804822at2"/>
<reference evidence="8" key="1">
    <citation type="submission" date="2016-07" db="EMBL/GenBank/DDBJ databases">
        <authorList>
            <person name="Florea S."/>
            <person name="Webb J.S."/>
            <person name="Jaromczyk J."/>
            <person name="Schardl C.L."/>
        </authorList>
    </citation>
    <scope>NUCLEOTIDE SEQUENCE [LARGE SCALE GENOMIC DNA]</scope>
    <source>
        <strain evidence="8">IPB1</strain>
    </source>
</reference>
<dbReference type="GO" id="GO:0015171">
    <property type="term" value="F:amino acid transmembrane transporter activity"/>
    <property type="evidence" value="ECO:0007669"/>
    <property type="project" value="TreeGrafter"/>
</dbReference>
<sequence>MLNPEYLISFAVASLVIAVAPGPSNAFLMAQTFTNGKSAGLQSALGFALGGVVHTLFAVIGLSAILKASETAYSTVQYLGAAYLAYLGIMTLKDTLASQSSNDQQDEQVDTTKPNKNVTFQAMMTEVLNPKVALFFIAFIPQFVDTSLDASTTLQLAIFGLLYPILAFPIDCAYVYGGDKIAGYFRAHPQAPIWIDRISGAIFIALAINLLL</sequence>
<evidence type="ECO:0000313" key="7">
    <source>
        <dbReference type="EMBL" id="OCQ20417.1"/>
    </source>
</evidence>
<dbReference type="PIRSF" id="PIRSF006324">
    <property type="entry name" value="LeuE"/>
    <property type="match status" value="1"/>
</dbReference>
<dbReference type="Pfam" id="PF01810">
    <property type="entry name" value="LysE"/>
    <property type="match status" value="1"/>
</dbReference>
<gene>
    <name evidence="7" type="ORF">A7985_15255</name>
</gene>
<feature type="transmembrane region" description="Helical" evidence="6">
    <location>
        <begin position="42"/>
        <end position="65"/>
    </location>
</feature>
<dbReference type="EMBL" id="MAUJ01000005">
    <property type="protein sequence ID" value="OCQ20417.1"/>
    <property type="molecule type" value="Genomic_DNA"/>
</dbReference>
<evidence type="ECO:0000256" key="4">
    <source>
        <dbReference type="ARBA" id="ARBA00022989"/>
    </source>
</evidence>
<feature type="transmembrane region" description="Helical" evidence="6">
    <location>
        <begin position="127"/>
        <end position="144"/>
    </location>
</feature>
<evidence type="ECO:0000256" key="3">
    <source>
        <dbReference type="ARBA" id="ARBA00022692"/>
    </source>
</evidence>